<organism evidence="2 3">
    <name type="scientific">Tulasnella calospora MUT 4182</name>
    <dbReference type="NCBI Taxonomy" id="1051891"/>
    <lineage>
        <taxon>Eukaryota</taxon>
        <taxon>Fungi</taxon>
        <taxon>Dikarya</taxon>
        <taxon>Basidiomycota</taxon>
        <taxon>Agaricomycotina</taxon>
        <taxon>Agaricomycetes</taxon>
        <taxon>Cantharellales</taxon>
        <taxon>Tulasnellaceae</taxon>
        <taxon>Tulasnella</taxon>
    </lineage>
</organism>
<proteinExistence type="predicted"/>
<feature type="region of interest" description="Disordered" evidence="1">
    <location>
        <begin position="102"/>
        <end position="121"/>
    </location>
</feature>
<keyword evidence="3" id="KW-1185">Reference proteome</keyword>
<reference evidence="3" key="2">
    <citation type="submission" date="2015-01" db="EMBL/GenBank/DDBJ databases">
        <title>Evolutionary Origins and Diversification of the Mycorrhizal Mutualists.</title>
        <authorList>
            <consortium name="DOE Joint Genome Institute"/>
            <consortium name="Mycorrhizal Genomics Consortium"/>
            <person name="Kohler A."/>
            <person name="Kuo A."/>
            <person name="Nagy L.G."/>
            <person name="Floudas D."/>
            <person name="Copeland A."/>
            <person name="Barry K.W."/>
            <person name="Cichocki N."/>
            <person name="Veneault-Fourrey C."/>
            <person name="LaButti K."/>
            <person name="Lindquist E.A."/>
            <person name="Lipzen A."/>
            <person name="Lundell T."/>
            <person name="Morin E."/>
            <person name="Murat C."/>
            <person name="Riley R."/>
            <person name="Ohm R."/>
            <person name="Sun H."/>
            <person name="Tunlid A."/>
            <person name="Henrissat B."/>
            <person name="Grigoriev I.V."/>
            <person name="Hibbett D.S."/>
            <person name="Martin F."/>
        </authorList>
    </citation>
    <scope>NUCLEOTIDE SEQUENCE [LARGE SCALE GENOMIC DNA]</scope>
    <source>
        <strain evidence="3">MUT 4182</strain>
    </source>
</reference>
<dbReference type="AlphaFoldDB" id="A0A0C3L6C7"/>
<reference evidence="2 3" key="1">
    <citation type="submission" date="2014-04" db="EMBL/GenBank/DDBJ databases">
        <authorList>
            <consortium name="DOE Joint Genome Institute"/>
            <person name="Kuo A."/>
            <person name="Girlanda M."/>
            <person name="Perotto S."/>
            <person name="Kohler A."/>
            <person name="Nagy L.G."/>
            <person name="Floudas D."/>
            <person name="Copeland A."/>
            <person name="Barry K.W."/>
            <person name="Cichocki N."/>
            <person name="Veneault-Fourrey C."/>
            <person name="LaButti K."/>
            <person name="Lindquist E.A."/>
            <person name="Lipzen A."/>
            <person name="Lundell T."/>
            <person name="Morin E."/>
            <person name="Murat C."/>
            <person name="Sun H."/>
            <person name="Tunlid A."/>
            <person name="Henrissat B."/>
            <person name="Grigoriev I.V."/>
            <person name="Hibbett D.S."/>
            <person name="Martin F."/>
            <person name="Nordberg H.P."/>
            <person name="Cantor M.N."/>
            <person name="Hua S.X."/>
        </authorList>
    </citation>
    <scope>NUCLEOTIDE SEQUENCE [LARGE SCALE GENOMIC DNA]</scope>
    <source>
        <strain evidence="2 3">MUT 4182</strain>
    </source>
</reference>
<evidence type="ECO:0000313" key="2">
    <source>
        <dbReference type="EMBL" id="KIO17107.1"/>
    </source>
</evidence>
<evidence type="ECO:0000256" key="1">
    <source>
        <dbReference type="SAM" id="MobiDB-lite"/>
    </source>
</evidence>
<dbReference type="EMBL" id="KN823429">
    <property type="protein sequence ID" value="KIO17107.1"/>
    <property type="molecule type" value="Genomic_DNA"/>
</dbReference>
<evidence type="ECO:0000313" key="3">
    <source>
        <dbReference type="Proteomes" id="UP000054248"/>
    </source>
</evidence>
<protein>
    <submittedName>
        <fullName evidence="2">Uncharacterized protein</fullName>
    </submittedName>
</protein>
<feature type="compositionally biased region" description="Low complexity" evidence="1">
    <location>
        <begin position="102"/>
        <end position="111"/>
    </location>
</feature>
<gene>
    <name evidence="2" type="ORF">M407DRAFT_33235</name>
</gene>
<accession>A0A0C3L6C7</accession>
<name>A0A0C3L6C7_9AGAM</name>
<dbReference type="HOGENOM" id="CLU_1027424_0_0_1"/>
<sequence>MRHDTPLCHHWGRLEADLLTTAGPSPFVNLPIKRPSLQMARCAQTPNLLSRLVSIPFPALFATVFPVPLFTAPAARADAKENYGTVIHLDLGTADSSAGTAAANANDNNLNGIPPAPRRRRREGHWQVRVVPVVDVSVLPLRTVSSRSELTGSKHPSVRTASWALRVKAEGRYLRPQEVAQHLNGVVEGAQSTRSFRCLPSGEQVLQGQEQLLQNPRPHQVKGRNNDTYKICAFCPRRSLGKISALAPAADCTPRASFVNLDLPSNTANTA</sequence>
<dbReference type="Proteomes" id="UP000054248">
    <property type="component" value="Unassembled WGS sequence"/>
</dbReference>